<gene>
    <name evidence="1" type="ORF">N7460_010000</name>
</gene>
<organism evidence="1 2">
    <name type="scientific">Penicillium canescens</name>
    <dbReference type="NCBI Taxonomy" id="5083"/>
    <lineage>
        <taxon>Eukaryota</taxon>
        <taxon>Fungi</taxon>
        <taxon>Dikarya</taxon>
        <taxon>Ascomycota</taxon>
        <taxon>Pezizomycotina</taxon>
        <taxon>Eurotiomycetes</taxon>
        <taxon>Eurotiomycetidae</taxon>
        <taxon>Eurotiales</taxon>
        <taxon>Aspergillaceae</taxon>
        <taxon>Penicillium</taxon>
    </lineage>
</organism>
<reference evidence="1" key="2">
    <citation type="submission" date="2023-01" db="EMBL/GenBank/DDBJ databases">
        <authorList>
            <person name="Petersen C."/>
        </authorList>
    </citation>
    <scope>NUCLEOTIDE SEQUENCE</scope>
    <source>
        <strain evidence="1">IBT 15450</strain>
    </source>
</reference>
<sequence>MLLNPEIRNYDVFKIEILTPDDYVDVCEGYDDVYGRENWDELEYIPGDHPSYTRVYKTIRRTCAEQQEIIEAGRDSTLMNLAFNLLFNLKELVLVFRDTKGHDDWERYYHEMFFMTQPRSYEHHVQLLLAALKCRKLTLKVIQLTCLEPRNDSPWQSFHWDSLTTPLTELVGYAPCLRLVESEMALALLCCVSLNLRELSLCSMYMELAFMESFLRFNATSLRSLSVHDAKAFDQGNATHLTPAHVGDKTGLIIEREKKVGNFSCSCSFQEGWKLFFSAPKPGMNG</sequence>
<comment type="caution">
    <text evidence="1">The sequence shown here is derived from an EMBL/GenBank/DDBJ whole genome shotgun (WGS) entry which is preliminary data.</text>
</comment>
<reference evidence="1" key="1">
    <citation type="journal article" date="2023" name="IMA Fungus">
        <title>Comparative genomic study of the Penicillium genus elucidates a diverse pangenome and 15 lateral gene transfer events.</title>
        <authorList>
            <person name="Petersen C."/>
            <person name="Sorensen T."/>
            <person name="Nielsen M.R."/>
            <person name="Sondergaard T.E."/>
            <person name="Sorensen J.L."/>
            <person name="Fitzpatrick D.A."/>
            <person name="Frisvad J.C."/>
            <person name="Nielsen K.L."/>
        </authorList>
    </citation>
    <scope>NUCLEOTIDE SEQUENCE</scope>
    <source>
        <strain evidence="1">IBT 15450</strain>
    </source>
</reference>
<proteinExistence type="predicted"/>
<evidence type="ECO:0000313" key="2">
    <source>
        <dbReference type="Proteomes" id="UP001219568"/>
    </source>
</evidence>
<accession>A0AAD6I517</accession>
<evidence type="ECO:0000313" key="1">
    <source>
        <dbReference type="EMBL" id="KAJ6030938.1"/>
    </source>
</evidence>
<dbReference type="AlphaFoldDB" id="A0AAD6I517"/>
<dbReference type="Proteomes" id="UP001219568">
    <property type="component" value="Unassembled WGS sequence"/>
</dbReference>
<protein>
    <submittedName>
        <fullName evidence="1">Uncharacterized protein</fullName>
    </submittedName>
</protein>
<keyword evidence="2" id="KW-1185">Reference proteome</keyword>
<name>A0AAD6I517_PENCN</name>
<dbReference type="EMBL" id="JAQJZL010000013">
    <property type="protein sequence ID" value="KAJ6030938.1"/>
    <property type="molecule type" value="Genomic_DNA"/>
</dbReference>